<dbReference type="AlphaFoldDB" id="A0A176WXJ4"/>
<gene>
    <name evidence="2" type="ORF">A7J57_08070</name>
</gene>
<keyword evidence="1" id="KW-1133">Transmembrane helix</keyword>
<keyword evidence="1" id="KW-0812">Transmembrane</keyword>
<accession>A0A176WXJ4</accession>
<name>A0A176WXJ4_AGRTU</name>
<sequence>MLFSAPIVGADHYIQKLRNAVNFIRVFVFYEMVLRFVVRALVRQSRGSRMNFYGAGLKLPASLPR</sequence>
<comment type="caution">
    <text evidence="2">The sequence shown here is derived from an EMBL/GenBank/DDBJ whole genome shotgun (WGS) entry which is preliminary data.</text>
</comment>
<dbReference type="Proteomes" id="UP000077098">
    <property type="component" value="Unassembled WGS sequence"/>
</dbReference>
<proteinExistence type="predicted"/>
<evidence type="ECO:0000256" key="1">
    <source>
        <dbReference type="SAM" id="Phobius"/>
    </source>
</evidence>
<organism evidence="2 3">
    <name type="scientific">Agrobacterium tumefaciens</name>
    <dbReference type="NCBI Taxonomy" id="358"/>
    <lineage>
        <taxon>Bacteria</taxon>
        <taxon>Pseudomonadati</taxon>
        <taxon>Pseudomonadota</taxon>
        <taxon>Alphaproteobacteria</taxon>
        <taxon>Hyphomicrobiales</taxon>
        <taxon>Rhizobiaceae</taxon>
        <taxon>Rhizobium/Agrobacterium group</taxon>
        <taxon>Agrobacterium</taxon>
        <taxon>Agrobacterium tumefaciens complex</taxon>
    </lineage>
</organism>
<evidence type="ECO:0000313" key="3">
    <source>
        <dbReference type="Proteomes" id="UP000077098"/>
    </source>
</evidence>
<protein>
    <submittedName>
        <fullName evidence="2">Uncharacterized protein</fullName>
    </submittedName>
</protein>
<feature type="transmembrane region" description="Helical" evidence="1">
    <location>
        <begin position="20"/>
        <end position="42"/>
    </location>
</feature>
<dbReference type="EMBL" id="LXPS01000039">
    <property type="protein sequence ID" value="OAE37530.1"/>
    <property type="molecule type" value="Genomic_DNA"/>
</dbReference>
<keyword evidence="1" id="KW-0472">Membrane</keyword>
<reference evidence="2 3" key="1">
    <citation type="submission" date="2016-05" db="EMBL/GenBank/DDBJ databases">
        <authorList>
            <person name="Lavstsen T."/>
            <person name="Jespersen J.S."/>
        </authorList>
    </citation>
    <scope>NUCLEOTIDE SEQUENCE [LARGE SCALE GENOMIC DNA]</scope>
    <source>
        <strain evidence="2 3">KCJ1736</strain>
    </source>
</reference>
<evidence type="ECO:0000313" key="2">
    <source>
        <dbReference type="EMBL" id="OAE37530.1"/>
    </source>
</evidence>